<evidence type="ECO:0000313" key="2">
    <source>
        <dbReference type="Proteomes" id="UP001060085"/>
    </source>
</evidence>
<protein>
    <submittedName>
        <fullName evidence="1">Uncharacterized protein</fullName>
    </submittedName>
</protein>
<dbReference type="Proteomes" id="UP001060085">
    <property type="component" value="Linkage Group LG04"/>
</dbReference>
<reference evidence="2" key="1">
    <citation type="journal article" date="2023" name="Nat. Plants">
        <title>Single-cell RNA sequencing provides a high-resolution roadmap for understanding the multicellular compartmentation of specialized metabolism.</title>
        <authorList>
            <person name="Sun S."/>
            <person name="Shen X."/>
            <person name="Li Y."/>
            <person name="Li Y."/>
            <person name="Wang S."/>
            <person name="Li R."/>
            <person name="Zhang H."/>
            <person name="Shen G."/>
            <person name="Guo B."/>
            <person name="Wei J."/>
            <person name="Xu J."/>
            <person name="St-Pierre B."/>
            <person name="Chen S."/>
            <person name="Sun C."/>
        </authorList>
    </citation>
    <scope>NUCLEOTIDE SEQUENCE [LARGE SCALE GENOMIC DNA]</scope>
</reference>
<keyword evidence="2" id="KW-1185">Reference proteome</keyword>
<proteinExistence type="predicted"/>
<evidence type="ECO:0000313" key="1">
    <source>
        <dbReference type="EMBL" id="KAI5666786.1"/>
    </source>
</evidence>
<organism evidence="1 2">
    <name type="scientific">Catharanthus roseus</name>
    <name type="common">Madagascar periwinkle</name>
    <name type="synonym">Vinca rosea</name>
    <dbReference type="NCBI Taxonomy" id="4058"/>
    <lineage>
        <taxon>Eukaryota</taxon>
        <taxon>Viridiplantae</taxon>
        <taxon>Streptophyta</taxon>
        <taxon>Embryophyta</taxon>
        <taxon>Tracheophyta</taxon>
        <taxon>Spermatophyta</taxon>
        <taxon>Magnoliopsida</taxon>
        <taxon>eudicotyledons</taxon>
        <taxon>Gunneridae</taxon>
        <taxon>Pentapetalae</taxon>
        <taxon>asterids</taxon>
        <taxon>lamiids</taxon>
        <taxon>Gentianales</taxon>
        <taxon>Apocynaceae</taxon>
        <taxon>Rauvolfioideae</taxon>
        <taxon>Vinceae</taxon>
        <taxon>Catharanthinae</taxon>
        <taxon>Catharanthus</taxon>
    </lineage>
</organism>
<comment type="caution">
    <text evidence="1">The sequence shown here is derived from an EMBL/GenBank/DDBJ whole genome shotgun (WGS) entry which is preliminary data.</text>
</comment>
<gene>
    <name evidence="1" type="ORF">M9H77_16639</name>
</gene>
<dbReference type="EMBL" id="CM044704">
    <property type="protein sequence ID" value="KAI5666786.1"/>
    <property type="molecule type" value="Genomic_DNA"/>
</dbReference>
<accession>A0ACC0B2C5</accession>
<sequence length="317" mass="36228">MKQTPMASGSSTTTSHHNRDIAITDINQDIIRTHIFCVSSQFHNICADESLWKALCDSNWPSTKAETVQQIISSFPSAHRSFFSDSYSTIKYHIDIPQNFSGIPAPLGPKLEPNERLIFAIDIHYGNEIIYSKVVVRTPWSNWFMSSPLRLDLPNKNERVKTKIKFQVEEMRTYKARMENNMRLSCILIDPMKKRAVNLCSRRPVVVWQHPSAGEILVHYATFMAAGVDNIGGFVKCGVDVICEGKNGWLHIKEICMQVEDLDGKILSWKDSMGILQEAMTKGDRVKDQIGKEKKMYQLFQSRKGYNILNPLDKNRT</sequence>
<name>A0ACC0B2C5_CATRO</name>